<dbReference type="OrthoDB" id="1055097at2759"/>
<dbReference type="SMART" id="SM00369">
    <property type="entry name" value="LRR_TYP"/>
    <property type="match status" value="5"/>
</dbReference>
<dbReference type="STRING" id="10195.A0A3M7QNE6"/>
<dbReference type="AlphaFoldDB" id="A0A3M7QNE6"/>
<dbReference type="PROSITE" id="PS51450">
    <property type="entry name" value="LRR"/>
    <property type="match status" value="3"/>
</dbReference>
<evidence type="ECO:0000313" key="5">
    <source>
        <dbReference type="Proteomes" id="UP000276133"/>
    </source>
</evidence>
<organism evidence="4 5">
    <name type="scientific">Brachionus plicatilis</name>
    <name type="common">Marine rotifer</name>
    <name type="synonym">Brachionus muelleri</name>
    <dbReference type="NCBI Taxonomy" id="10195"/>
    <lineage>
        <taxon>Eukaryota</taxon>
        <taxon>Metazoa</taxon>
        <taxon>Spiralia</taxon>
        <taxon>Gnathifera</taxon>
        <taxon>Rotifera</taxon>
        <taxon>Eurotatoria</taxon>
        <taxon>Monogononta</taxon>
        <taxon>Pseudotrocha</taxon>
        <taxon>Ploima</taxon>
        <taxon>Brachionidae</taxon>
        <taxon>Brachionus</taxon>
    </lineage>
</organism>
<reference evidence="4 5" key="1">
    <citation type="journal article" date="2018" name="Sci. Rep.">
        <title>Genomic signatures of local adaptation to the degree of environmental predictability in rotifers.</title>
        <authorList>
            <person name="Franch-Gras L."/>
            <person name="Hahn C."/>
            <person name="Garcia-Roger E.M."/>
            <person name="Carmona M.J."/>
            <person name="Serra M."/>
            <person name="Gomez A."/>
        </authorList>
    </citation>
    <scope>NUCLEOTIDE SEQUENCE [LARGE SCALE GENOMIC DNA]</scope>
    <source>
        <strain evidence="4">HYR1</strain>
    </source>
</reference>
<dbReference type="InterPro" id="IPR050333">
    <property type="entry name" value="SLRP"/>
</dbReference>
<keyword evidence="1" id="KW-0433">Leucine-rich repeat</keyword>
<protein>
    <submittedName>
        <fullName evidence="4">Slit-like protein</fullName>
    </submittedName>
</protein>
<dbReference type="InterPro" id="IPR032675">
    <property type="entry name" value="LRR_dom_sf"/>
</dbReference>
<dbReference type="SUPFAM" id="SSF52058">
    <property type="entry name" value="L domain-like"/>
    <property type="match status" value="2"/>
</dbReference>
<keyword evidence="5" id="KW-1185">Reference proteome</keyword>
<dbReference type="Gene3D" id="3.80.10.10">
    <property type="entry name" value="Ribonuclease Inhibitor"/>
    <property type="match status" value="4"/>
</dbReference>
<comment type="caution">
    <text evidence="4">The sequence shown here is derived from an EMBL/GenBank/DDBJ whole genome shotgun (WGS) entry which is preliminary data.</text>
</comment>
<dbReference type="Proteomes" id="UP000276133">
    <property type="component" value="Unassembled WGS sequence"/>
</dbReference>
<keyword evidence="3" id="KW-0732">Signal</keyword>
<gene>
    <name evidence="4" type="ORF">BpHYR1_030385</name>
</gene>
<evidence type="ECO:0000256" key="2">
    <source>
        <dbReference type="ARBA" id="ARBA00022737"/>
    </source>
</evidence>
<feature type="chain" id="PRO_5018272470" evidence="3">
    <location>
        <begin position="19"/>
        <end position="810"/>
    </location>
</feature>
<dbReference type="SMART" id="SM00365">
    <property type="entry name" value="LRR_SD22"/>
    <property type="match status" value="6"/>
</dbReference>
<dbReference type="EMBL" id="REGN01005594">
    <property type="protein sequence ID" value="RNA12830.1"/>
    <property type="molecule type" value="Genomic_DNA"/>
</dbReference>
<evidence type="ECO:0000256" key="1">
    <source>
        <dbReference type="ARBA" id="ARBA00022614"/>
    </source>
</evidence>
<dbReference type="InterPro" id="IPR001611">
    <property type="entry name" value="Leu-rich_rpt"/>
</dbReference>
<keyword evidence="2" id="KW-0677">Repeat</keyword>
<dbReference type="Pfam" id="PF13855">
    <property type="entry name" value="LRR_8"/>
    <property type="match status" value="1"/>
</dbReference>
<evidence type="ECO:0000256" key="3">
    <source>
        <dbReference type="SAM" id="SignalP"/>
    </source>
</evidence>
<evidence type="ECO:0000313" key="4">
    <source>
        <dbReference type="EMBL" id="RNA12830.1"/>
    </source>
</evidence>
<dbReference type="PANTHER" id="PTHR45712">
    <property type="entry name" value="AGAP008170-PA"/>
    <property type="match status" value="1"/>
</dbReference>
<accession>A0A3M7QNE6</accession>
<sequence>MMILKIYLTILIYRISLACPFNQCKQYDHENDPRPMCICGLGEIRFKFESNSSSLVKKMSVLQIWNFATVPIKVFSGLEIRELILTNSPVRVLRNGIFQNISKLFVIELSNMPFLNEIKKGPLWLFANRLSELRIKNLPSLANFELDSFKNLLILDISSSTMKNLTLTSSTNLALVRIQTSDIDNLKISQLPSLSDLYIQNNIIRQLQVKNLSALNYLSLESNDLKSTPHMTDLNSLKTLILDNNGLDDSIAEFLSQIKSLENLSAKKNFIKNTNFLKSLNSIQNVVLSGNLIENFDPILANGWKFLDLESNLIENDLTFDSSSLLILNLNKNRIRNLFLKNLNYLQSVYLGSNLFARIQISNCSALKSLEVVNSNLSLFHLENLVSLEYLLVKNLSWEVLIIENLPSLVLLDLYGPGAVNFLSNFSSSSVQGLVVKDSGLKDIYHEIFSKFNNIYAINFGQNNLTIINNSSLFYGKFIELAHNQIGQIENMDFFISFNFHVDLSFNLLGNLELRGNVNSAIEELLLAGNDIENFEISDHPDLSALNLSHNRIAEFKAQNLPNLKILDLSFNKIRVLNVTDEIDINLYHLNISSNNLSFFNFEKFTNLISLVARDNLFTSVDFESFSLNELDISSNRISNISFLANFPLLKYLNLSGNLISEIEENAFDKNLELESIDLSNNYLSRIPSVDRLIFISYLSVASQNGRLKYVHDYAFSNQHGNYLTIDMRGNRFKSFSNRMLCRKDKNKVTISSIQIDCGLRIRKCFYQNLEMFLSDECQVKRYKNHCNQRSRFVFYEPISQSCPHDSKIN</sequence>
<dbReference type="PANTHER" id="PTHR45712:SF22">
    <property type="entry name" value="INSULIN-LIKE GROWTH FACTOR-BINDING PROTEIN COMPLEX ACID LABILE SUBUNIT"/>
    <property type="match status" value="1"/>
</dbReference>
<dbReference type="InterPro" id="IPR003591">
    <property type="entry name" value="Leu-rich_rpt_typical-subtyp"/>
</dbReference>
<name>A0A3M7QNE6_BRAPC</name>
<feature type="signal peptide" evidence="3">
    <location>
        <begin position="1"/>
        <end position="18"/>
    </location>
</feature>
<proteinExistence type="predicted"/>